<dbReference type="SMART" id="SM00280">
    <property type="entry name" value="KAZAL"/>
    <property type="match status" value="2"/>
</dbReference>
<dbReference type="InterPro" id="IPR036058">
    <property type="entry name" value="Kazal_dom_sf"/>
</dbReference>
<reference evidence="7" key="1">
    <citation type="submission" date="2025-08" db="UniProtKB">
        <authorList>
            <consortium name="RefSeq"/>
        </authorList>
    </citation>
    <scope>IDENTIFICATION</scope>
</reference>
<keyword evidence="1" id="KW-0646">Protease inhibitor</keyword>
<feature type="signal peptide" evidence="4">
    <location>
        <begin position="1"/>
        <end position="18"/>
    </location>
</feature>
<dbReference type="PROSITE" id="PS51257">
    <property type="entry name" value="PROKAR_LIPOPROTEIN"/>
    <property type="match status" value="1"/>
</dbReference>
<dbReference type="PANTHER" id="PTHR10913">
    <property type="entry name" value="FOLLISTATIN-RELATED"/>
    <property type="match status" value="1"/>
</dbReference>
<keyword evidence="4" id="KW-0732">Signal</keyword>
<dbReference type="Gene3D" id="3.30.60.30">
    <property type="match status" value="2"/>
</dbReference>
<name>A0ABM0ZY37_APLCA</name>
<feature type="domain" description="Kazal-like" evidence="5">
    <location>
        <begin position="74"/>
        <end position="118"/>
    </location>
</feature>
<sequence length="147" mass="16694">MKWLVLVLLAVYVGGAMSASCDTMKKRRCTREYKPVCATFTRTFPTQCVLESMRCKLAKQGWQFDEILSKRDCCQRPITSEFHYVCGSDGEVYMNPMGMEVAACEKRDYIKSVPLSNCPNIHRPPGTLDNPAPMPMPELLPWVGVMY</sequence>
<evidence type="ECO:0000256" key="3">
    <source>
        <dbReference type="ARBA" id="ARBA00023157"/>
    </source>
</evidence>
<evidence type="ECO:0000256" key="1">
    <source>
        <dbReference type="ARBA" id="ARBA00022690"/>
    </source>
</evidence>
<dbReference type="PANTHER" id="PTHR10913:SF45">
    <property type="entry name" value="FOLLISTATIN, ISOFORM A-RELATED"/>
    <property type="match status" value="1"/>
</dbReference>
<gene>
    <name evidence="7" type="primary">LOC101862176</name>
</gene>
<evidence type="ECO:0000256" key="2">
    <source>
        <dbReference type="ARBA" id="ARBA00022900"/>
    </source>
</evidence>
<dbReference type="InterPro" id="IPR050653">
    <property type="entry name" value="Prot_Inhib_GrowthFact_Antg"/>
</dbReference>
<feature type="domain" description="Kazal-like" evidence="5">
    <location>
        <begin position="20"/>
        <end position="73"/>
    </location>
</feature>
<organism evidence="6 7">
    <name type="scientific">Aplysia californica</name>
    <name type="common">California sea hare</name>
    <dbReference type="NCBI Taxonomy" id="6500"/>
    <lineage>
        <taxon>Eukaryota</taxon>
        <taxon>Metazoa</taxon>
        <taxon>Spiralia</taxon>
        <taxon>Lophotrochozoa</taxon>
        <taxon>Mollusca</taxon>
        <taxon>Gastropoda</taxon>
        <taxon>Heterobranchia</taxon>
        <taxon>Euthyneura</taxon>
        <taxon>Tectipleura</taxon>
        <taxon>Aplysiida</taxon>
        <taxon>Aplysioidea</taxon>
        <taxon>Aplysiidae</taxon>
        <taxon>Aplysia</taxon>
    </lineage>
</organism>
<dbReference type="RefSeq" id="XP_012936884.1">
    <property type="nucleotide sequence ID" value="XM_013081430.2"/>
</dbReference>
<evidence type="ECO:0000256" key="4">
    <source>
        <dbReference type="SAM" id="SignalP"/>
    </source>
</evidence>
<dbReference type="InterPro" id="IPR002350">
    <property type="entry name" value="Kazal_dom"/>
</dbReference>
<accession>A0ABM0ZY37</accession>
<feature type="chain" id="PRO_5045589835" evidence="4">
    <location>
        <begin position="19"/>
        <end position="147"/>
    </location>
</feature>
<dbReference type="GeneID" id="101862176"/>
<evidence type="ECO:0000313" key="7">
    <source>
        <dbReference type="RefSeq" id="XP_012936884.1"/>
    </source>
</evidence>
<evidence type="ECO:0000259" key="5">
    <source>
        <dbReference type="SMART" id="SM00280"/>
    </source>
</evidence>
<dbReference type="Pfam" id="PF00050">
    <property type="entry name" value="Kazal_1"/>
    <property type="match status" value="1"/>
</dbReference>
<dbReference type="Proteomes" id="UP000694888">
    <property type="component" value="Unplaced"/>
</dbReference>
<evidence type="ECO:0000313" key="6">
    <source>
        <dbReference type="Proteomes" id="UP000694888"/>
    </source>
</evidence>
<keyword evidence="6" id="KW-1185">Reference proteome</keyword>
<keyword evidence="2" id="KW-0722">Serine protease inhibitor</keyword>
<dbReference type="SUPFAM" id="SSF100895">
    <property type="entry name" value="Kazal-type serine protease inhibitors"/>
    <property type="match status" value="2"/>
</dbReference>
<keyword evidence="3" id="KW-1015">Disulfide bond</keyword>
<proteinExistence type="predicted"/>
<protein>
    <submittedName>
        <fullName evidence="7">Four-domain proteases inhibitor-like</fullName>
    </submittedName>
</protein>
<dbReference type="Pfam" id="PF07648">
    <property type="entry name" value="Kazal_2"/>
    <property type="match status" value="1"/>
</dbReference>